<evidence type="ECO:0000313" key="1">
    <source>
        <dbReference type="EMBL" id="GAA3598340.1"/>
    </source>
</evidence>
<accession>A0ABP6Z801</accession>
<dbReference type="EMBL" id="BAABDQ010000033">
    <property type="protein sequence ID" value="GAA3598340.1"/>
    <property type="molecule type" value="Genomic_DNA"/>
</dbReference>
<dbReference type="Proteomes" id="UP001500630">
    <property type="component" value="Unassembled WGS sequence"/>
</dbReference>
<sequence>MYTPASAATSASASASSAATLLAPNRCNLRTYANPGSIWIPPNFENCYDCLAKAVRLREVNHLDTYCTYNPSNGKTDLHAD</sequence>
<keyword evidence="2" id="KW-1185">Reference proteome</keyword>
<proteinExistence type="predicted"/>
<organism evidence="1 2">
    <name type="scientific">Nonomuraea rosea</name>
    <dbReference type="NCBI Taxonomy" id="638574"/>
    <lineage>
        <taxon>Bacteria</taxon>
        <taxon>Bacillati</taxon>
        <taxon>Actinomycetota</taxon>
        <taxon>Actinomycetes</taxon>
        <taxon>Streptosporangiales</taxon>
        <taxon>Streptosporangiaceae</taxon>
        <taxon>Nonomuraea</taxon>
    </lineage>
</organism>
<evidence type="ECO:0000313" key="2">
    <source>
        <dbReference type="Proteomes" id="UP001500630"/>
    </source>
</evidence>
<name>A0ABP6Z801_9ACTN</name>
<protein>
    <submittedName>
        <fullName evidence="1">Uncharacterized protein</fullName>
    </submittedName>
</protein>
<gene>
    <name evidence="1" type="ORF">GCM10022419_097200</name>
</gene>
<reference evidence="2" key="1">
    <citation type="journal article" date="2019" name="Int. J. Syst. Evol. Microbiol.">
        <title>The Global Catalogue of Microorganisms (GCM) 10K type strain sequencing project: providing services to taxonomists for standard genome sequencing and annotation.</title>
        <authorList>
            <consortium name="The Broad Institute Genomics Platform"/>
            <consortium name="The Broad Institute Genome Sequencing Center for Infectious Disease"/>
            <person name="Wu L."/>
            <person name="Ma J."/>
        </authorList>
    </citation>
    <scope>NUCLEOTIDE SEQUENCE [LARGE SCALE GENOMIC DNA]</scope>
    <source>
        <strain evidence="2">JCM 17326</strain>
    </source>
</reference>
<comment type="caution">
    <text evidence="1">The sequence shown here is derived from an EMBL/GenBank/DDBJ whole genome shotgun (WGS) entry which is preliminary data.</text>
</comment>